<keyword evidence="4" id="KW-1185">Reference proteome</keyword>
<evidence type="ECO:0000313" key="2">
    <source>
        <dbReference type="EMBL" id="SDF76974.1"/>
    </source>
</evidence>
<evidence type="ECO:0000313" key="1">
    <source>
        <dbReference type="EMBL" id="MDX5993486.1"/>
    </source>
</evidence>
<evidence type="ECO:0000313" key="4">
    <source>
        <dbReference type="Proteomes" id="UP001278050"/>
    </source>
</evidence>
<dbReference type="OrthoDB" id="6114904at2"/>
<dbReference type="InterPro" id="IPR011990">
    <property type="entry name" value="TPR-like_helical_dom_sf"/>
</dbReference>
<dbReference type="EMBL" id="FNAE01000011">
    <property type="protein sequence ID" value="SDF76974.1"/>
    <property type="molecule type" value="Genomic_DNA"/>
</dbReference>
<dbReference type="AlphaFoldDB" id="A0A1G7NSF6"/>
<evidence type="ECO:0008006" key="5">
    <source>
        <dbReference type="Google" id="ProtNLM"/>
    </source>
</evidence>
<organism evidence="2 3">
    <name type="scientific">Ectopseudomonas alcaliphila</name>
    <dbReference type="NCBI Taxonomy" id="101564"/>
    <lineage>
        <taxon>Bacteria</taxon>
        <taxon>Pseudomonadati</taxon>
        <taxon>Pseudomonadota</taxon>
        <taxon>Gammaproteobacteria</taxon>
        <taxon>Pseudomonadales</taxon>
        <taxon>Pseudomonadaceae</taxon>
        <taxon>Ectopseudomonas</taxon>
    </lineage>
</organism>
<sequence length="243" mass="27334">MKKIQTNTIILLAALSACKSIPPESSDYLEAKRHLESAQLSIEQLDALTSPHIPTPDKKELMSNFLKETHNAIPALERLASKNNAWAQYRLGLALTVPFTPPEERNRSCPLFKKSANQGYLPAIYALAGMCSKEITQAQLTMLLEQSLNDSEKFNTYYPAPAIIYRRCHKNMPYALAMPNLTRSAFEAEAYFDLSMAMPAAKTPEQREKRLAYLEAAKDRDCPAAQRHIDNLPPLKNPIETKK</sequence>
<evidence type="ECO:0000313" key="3">
    <source>
        <dbReference type="Proteomes" id="UP000182413"/>
    </source>
</evidence>
<gene>
    <name evidence="2" type="ORF">SAMN05216575_1114</name>
    <name evidence="1" type="ORF">SIM71_15565</name>
</gene>
<name>A0A1G7NSF6_9GAMM</name>
<dbReference type="PROSITE" id="PS51257">
    <property type="entry name" value="PROKAR_LIPOPROTEIN"/>
    <property type="match status" value="1"/>
</dbReference>
<dbReference type="RefSeq" id="WP_139203079.1">
    <property type="nucleotide sequence ID" value="NZ_CBCSET010000015.1"/>
</dbReference>
<dbReference type="EMBL" id="JAWXXP010000001">
    <property type="protein sequence ID" value="MDX5993486.1"/>
    <property type="molecule type" value="Genomic_DNA"/>
</dbReference>
<proteinExistence type="predicted"/>
<reference evidence="2 3" key="1">
    <citation type="submission" date="2016-10" db="EMBL/GenBank/DDBJ databases">
        <authorList>
            <person name="de Groot N.N."/>
        </authorList>
    </citation>
    <scope>NUCLEOTIDE SEQUENCE [LARGE SCALE GENOMIC DNA]</scope>
    <source>
        <strain evidence="2 3">JCM 10630</strain>
    </source>
</reference>
<protein>
    <recommendedName>
        <fullName evidence="5">Sel1 repeat family protein</fullName>
    </recommendedName>
</protein>
<dbReference type="Proteomes" id="UP001278050">
    <property type="component" value="Unassembled WGS sequence"/>
</dbReference>
<reference evidence="1 4" key="2">
    <citation type="submission" date="2023-11" db="EMBL/GenBank/DDBJ databases">
        <title>MicrobeMod: A computational toolkit for identifying prokaryotic methylation and restriction-modification with nanopore sequencing.</title>
        <authorList>
            <person name="Crits-Christoph A."/>
            <person name="Kang S.C."/>
            <person name="Lee H."/>
            <person name="Ostrov N."/>
        </authorList>
    </citation>
    <scope>NUCLEOTIDE SEQUENCE [LARGE SCALE GENOMIC DNA]</scope>
    <source>
        <strain evidence="1 4">ATCC BAA-571</strain>
    </source>
</reference>
<dbReference type="SUPFAM" id="SSF81901">
    <property type="entry name" value="HCP-like"/>
    <property type="match status" value="1"/>
</dbReference>
<dbReference type="Gene3D" id="1.25.40.10">
    <property type="entry name" value="Tetratricopeptide repeat domain"/>
    <property type="match status" value="1"/>
</dbReference>
<accession>A0A1G7NSF6</accession>
<dbReference type="Proteomes" id="UP000182413">
    <property type="component" value="Unassembled WGS sequence"/>
</dbReference>